<evidence type="ECO:0000256" key="3">
    <source>
        <dbReference type="ARBA" id="ARBA00022801"/>
    </source>
</evidence>
<dbReference type="PANTHER" id="PTHR30457:SF0">
    <property type="entry name" value="PHOSPHATASE, PUTATIVE (AFU_ORTHOLOGUE AFUA_4G01070)-RELATED"/>
    <property type="match status" value="1"/>
</dbReference>
<evidence type="ECO:0000256" key="4">
    <source>
        <dbReference type="SAM" id="SignalP"/>
    </source>
</evidence>
<evidence type="ECO:0000256" key="1">
    <source>
        <dbReference type="ARBA" id="ARBA00011062"/>
    </source>
</evidence>
<dbReference type="InterPro" id="IPR036523">
    <property type="entry name" value="SurE-like_sf"/>
</dbReference>
<organism evidence="6 7">
    <name type="scientific">Gymnopilus junonius</name>
    <name type="common">Spectacular rustgill mushroom</name>
    <name type="synonym">Gymnopilus spectabilis subsp. junonius</name>
    <dbReference type="NCBI Taxonomy" id="109634"/>
    <lineage>
        <taxon>Eukaryota</taxon>
        <taxon>Fungi</taxon>
        <taxon>Dikarya</taxon>
        <taxon>Basidiomycota</taxon>
        <taxon>Agaricomycotina</taxon>
        <taxon>Agaricomycetes</taxon>
        <taxon>Agaricomycetidae</taxon>
        <taxon>Agaricales</taxon>
        <taxon>Agaricineae</taxon>
        <taxon>Hymenogastraceae</taxon>
        <taxon>Gymnopilus</taxon>
    </lineage>
</organism>
<name>A0A9P5NUY2_GYMJU</name>
<dbReference type="Pfam" id="PF01975">
    <property type="entry name" value="SurE"/>
    <property type="match status" value="1"/>
</dbReference>
<keyword evidence="4" id="KW-0732">Signal</keyword>
<feature type="signal peptide" evidence="4">
    <location>
        <begin position="1"/>
        <end position="20"/>
    </location>
</feature>
<feature type="chain" id="PRO_5040169609" evidence="4">
    <location>
        <begin position="21"/>
        <end position="292"/>
    </location>
</feature>
<sequence>MFKNVIYIYILSALSCLCSATKIVLTNDDGWAVAQIRAEYTALKAAGYEVILSAPAENKSGTGSSTATPATLTEPCEFNTCPTGSPPTGSNSSDPNINYVNAFPVDAVRFGIQTLSPRIFGSLPDIVISGSNIGNNLGSAVLISGTVGAASEAALEGIPSIAFSGASGSQVPLPLRLLRANIYTALVLKFTAVLLDNPTPFLPSGVSLNVNFASVSSCTSASDYKFVLTRISSSSTPNVNMCGSSTLPTESSAITQGCIATVSVFNGSTKSDSNSTVQAVVLNKLSSLLECP</sequence>
<evidence type="ECO:0000313" key="6">
    <source>
        <dbReference type="EMBL" id="KAF8904759.1"/>
    </source>
</evidence>
<dbReference type="EMBL" id="JADNYJ010000025">
    <property type="protein sequence ID" value="KAF8904759.1"/>
    <property type="molecule type" value="Genomic_DNA"/>
</dbReference>
<dbReference type="InterPro" id="IPR030048">
    <property type="entry name" value="SurE"/>
</dbReference>
<dbReference type="SUPFAM" id="SSF64167">
    <property type="entry name" value="SurE-like"/>
    <property type="match status" value="1"/>
</dbReference>
<comment type="similarity">
    <text evidence="1">Belongs to the SurE nucleotidase family.</text>
</comment>
<accession>A0A9P5NUY2</accession>
<reference evidence="6" key="1">
    <citation type="submission" date="2020-11" db="EMBL/GenBank/DDBJ databases">
        <authorList>
            <consortium name="DOE Joint Genome Institute"/>
            <person name="Ahrendt S."/>
            <person name="Riley R."/>
            <person name="Andreopoulos W."/>
            <person name="LaButti K."/>
            <person name="Pangilinan J."/>
            <person name="Ruiz-duenas F.J."/>
            <person name="Barrasa J.M."/>
            <person name="Sanchez-Garcia M."/>
            <person name="Camarero S."/>
            <person name="Miyauchi S."/>
            <person name="Serrano A."/>
            <person name="Linde D."/>
            <person name="Babiker R."/>
            <person name="Drula E."/>
            <person name="Ayuso-Fernandez I."/>
            <person name="Pacheco R."/>
            <person name="Padilla G."/>
            <person name="Ferreira P."/>
            <person name="Barriuso J."/>
            <person name="Kellner H."/>
            <person name="Castanera R."/>
            <person name="Alfaro M."/>
            <person name="Ramirez L."/>
            <person name="Pisabarro A.G."/>
            <person name="Kuo A."/>
            <person name="Tritt A."/>
            <person name="Lipzen A."/>
            <person name="He G."/>
            <person name="Yan M."/>
            <person name="Ng V."/>
            <person name="Cullen D."/>
            <person name="Martin F."/>
            <person name="Rosso M.-N."/>
            <person name="Henrissat B."/>
            <person name="Hibbett D."/>
            <person name="Martinez A.T."/>
            <person name="Grigoriev I.V."/>
        </authorList>
    </citation>
    <scope>NUCLEOTIDE SEQUENCE</scope>
    <source>
        <strain evidence="6">AH 44721</strain>
    </source>
</reference>
<dbReference type="PANTHER" id="PTHR30457">
    <property type="entry name" value="5'-NUCLEOTIDASE SURE"/>
    <property type="match status" value="1"/>
</dbReference>
<dbReference type="PROSITE" id="PS51257">
    <property type="entry name" value="PROKAR_LIPOPROTEIN"/>
    <property type="match status" value="1"/>
</dbReference>
<evidence type="ECO:0000256" key="2">
    <source>
        <dbReference type="ARBA" id="ARBA00022723"/>
    </source>
</evidence>
<keyword evidence="7" id="KW-1185">Reference proteome</keyword>
<dbReference type="OrthoDB" id="4018688at2759"/>
<evidence type="ECO:0000259" key="5">
    <source>
        <dbReference type="Pfam" id="PF01975"/>
    </source>
</evidence>
<dbReference type="InterPro" id="IPR002828">
    <property type="entry name" value="SurE-like_Pase/nucleotidase"/>
</dbReference>
<gene>
    <name evidence="6" type="ORF">CPB84DRAFT_1772758</name>
</gene>
<dbReference type="NCBIfam" id="TIGR00087">
    <property type="entry name" value="surE"/>
    <property type="match status" value="1"/>
</dbReference>
<protein>
    <submittedName>
        <fullName evidence="6">Survival protein sure-like phosphatase/nucleotidase</fullName>
    </submittedName>
</protein>
<dbReference type="AlphaFoldDB" id="A0A9P5NUY2"/>
<dbReference type="Proteomes" id="UP000724874">
    <property type="component" value="Unassembled WGS sequence"/>
</dbReference>
<keyword evidence="2" id="KW-0479">Metal-binding</keyword>
<feature type="domain" description="Survival protein SurE-like phosphatase/nucleotidase" evidence="5">
    <location>
        <begin position="23"/>
        <end position="232"/>
    </location>
</feature>
<proteinExistence type="inferred from homology"/>
<dbReference type="GO" id="GO:0046872">
    <property type="term" value="F:metal ion binding"/>
    <property type="evidence" value="ECO:0007669"/>
    <property type="project" value="UniProtKB-KW"/>
</dbReference>
<dbReference type="GO" id="GO:0008252">
    <property type="term" value="F:nucleotidase activity"/>
    <property type="evidence" value="ECO:0007669"/>
    <property type="project" value="InterPro"/>
</dbReference>
<evidence type="ECO:0000313" key="7">
    <source>
        <dbReference type="Proteomes" id="UP000724874"/>
    </source>
</evidence>
<dbReference type="Gene3D" id="3.40.1210.10">
    <property type="entry name" value="Survival protein SurE-like phosphatase/nucleotidase"/>
    <property type="match status" value="1"/>
</dbReference>
<comment type="caution">
    <text evidence="6">The sequence shown here is derived from an EMBL/GenBank/DDBJ whole genome shotgun (WGS) entry which is preliminary data.</text>
</comment>
<keyword evidence="3" id="KW-0378">Hydrolase</keyword>